<dbReference type="Proteomes" id="UP000596857">
    <property type="component" value="Unassembled WGS sequence"/>
</dbReference>
<evidence type="ECO:0000313" key="1">
    <source>
        <dbReference type="EMBL" id="NOU79492.1"/>
    </source>
</evidence>
<dbReference type="RefSeq" id="WP_171717350.1">
    <property type="nucleotide sequence ID" value="NZ_WHOB01000027.1"/>
</dbReference>
<keyword evidence="2" id="KW-1185">Reference proteome</keyword>
<gene>
    <name evidence="1" type="ORF">GC101_11445</name>
</gene>
<reference evidence="1 2" key="1">
    <citation type="submission" date="2019-10" db="EMBL/GenBank/DDBJ databases">
        <title>Description of Paenibacillus terricola sp. nov.</title>
        <authorList>
            <person name="Carlier A."/>
            <person name="Qi S."/>
        </authorList>
    </citation>
    <scope>NUCLEOTIDE SEQUENCE [LARGE SCALE GENOMIC DNA]</scope>
    <source>
        <strain evidence="1 2">LMG 31459</strain>
    </source>
</reference>
<organism evidence="1 2">
    <name type="scientific">Paenibacillus phytohabitans</name>
    <dbReference type="NCBI Taxonomy" id="2654978"/>
    <lineage>
        <taxon>Bacteria</taxon>
        <taxon>Bacillati</taxon>
        <taxon>Bacillota</taxon>
        <taxon>Bacilli</taxon>
        <taxon>Bacillales</taxon>
        <taxon>Paenibacillaceae</taxon>
        <taxon>Paenibacillus</taxon>
    </lineage>
</organism>
<proteinExistence type="predicted"/>
<evidence type="ECO:0008006" key="3">
    <source>
        <dbReference type="Google" id="ProtNLM"/>
    </source>
</evidence>
<accession>A0ABX1YF13</accession>
<dbReference type="EMBL" id="WHOB01000027">
    <property type="protein sequence ID" value="NOU79492.1"/>
    <property type="molecule type" value="Genomic_DNA"/>
</dbReference>
<evidence type="ECO:0000313" key="2">
    <source>
        <dbReference type="Proteomes" id="UP000596857"/>
    </source>
</evidence>
<name>A0ABX1YF13_9BACL</name>
<protein>
    <recommendedName>
        <fullName evidence="3">Exosporium protein C</fullName>
    </recommendedName>
</protein>
<sequence length="136" mass="14517">MAYFLDARSLSDAPRSGSIKIKLGSAPQLFGRIGMGFSSSVEDTVIMVCGAIGLTGDEEDTFTIHVVRGESYNPANVIYMMQGTVADSGFSEMISFHVHDFSVPAVPSIVYTAYISGEPTTFRSGPELFFGVASLS</sequence>
<comment type="caution">
    <text evidence="1">The sequence shown here is derived from an EMBL/GenBank/DDBJ whole genome shotgun (WGS) entry which is preliminary data.</text>
</comment>